<sequence>MTRIVAGTVGGRTLQVPPRGTRPTSERVREAIFSRLEHLGVVDDAHVLDLYAGSGALGLEAASRGAADVTLVDSARVAADVARRNVAALGLTTVRVVAQPAETFVAGVAADVAQRAAVGGADGTPTGRAGRGPYHLVLVDPPYDVTAEALERVLAHLAVPSVLDPAAVVVVERSTRTPEPTWPTGWEVVARKDYGETTVYFVGPELPDET</sequence>
<dbReference type="NCBIfam" id="TIGR00095">
    <property type="entry name" value="16S rRNA (guanine(966)-N(2))-methyltransferase RsmD"/>
    <property type="match status" value="1"/>
</dbReference>
<dbReference type="InterPro" id="IPR029063">
    <property type="entry name" value="SAM-dependent_MTases_sf"/>
</dbReference>
<dbReference type="PANTHER" id="PTHR43542">
    <property type="entry name" value="METHYLTRANSFERASE"/>
    <property type="match status" value="1"/>
</dbReference>
<comment type="caution">
    <text evidence="3">The sequence shown here is derived from an EMBL/GenBank/DDBJ whole genome shotgun (WGS) entry which is preliminary data.</text>
</comment>
<dbReference type="STRING" id="264251.FB00_19930"/>
<keyword evidence="1 3" id="KW-0489">Methyltransferase</keyword>
<proteinExistence type="predicted"/>
<name>A0A0H2KYK4_9MICO</name>
<evidence type="ECO:0000256" key="2">
    <source>
        <dbReference type="ARBA" id="ARBA00022679"/>
    </source>
</evidence>
<dbReference type="Gene3D" id="3.40.50.150">
    <property type="entry name" value="Vaccinia Virus protein VP39"/>
    <property type="match status" value="1"/>
</dbReference>
<dbReference type="RefSeq" id="WP_047234584.1">
    <property type="nucleotide sequence ID" value="NZ_JNBQ01000050.1"/>
</dbReference>
<reference evidence="3 4" key="1">
    <citation type="submission" date="2014-05" db="EMBL/GenBank/DDBJ databases">
        <title>Cellulosimicrobium funkei U11 genome.</title>
        <authorList>
            <person name="Hu C."/>
            <person name="Gong Y."/>
            <person name="Wan W."/>
            <person name="Jiang M."/>
        </authorList>
    </citation>
    <scope>NUCLEOTIDE SEQUENCE [LARGE SCALE GENOMIC DNA]</scope>
    <source>
        <strain evidence="3 4">U11</strain>
    </source>
</reference>
<evidence type="ECO:0000313" key="4">
    <source>
        <dbReference type="Proteomes" id="UP000035265"/>
    </source>
</evidence>
<dbReference type="PIRSF" id="PIRSF004553">
    <property type="entry name" value="CHP00095"/>
    <property type="match status" value="1"/>
</dbReference>
<dbReference type="GO" id="GO:0031167">
    <property type="term" value="P:rRNA methylation"/>
    <property type="evidence" value="ECO:0007669"/>
    <property type="project" value="InterPro"/>
</dbReference>
<dbReference type="PATRIC" id="fig|264251.5.peg.4037"/>
<organism evidence="3 4">
    <name type="scientific">Cellulosimicrobium funkei</name>
    <dbReference type="NCBI Taxonomy" id="264251"/>
    <lineage>
        <taxon>Bacteria</taxon>
        <taxon>Bacillati</taxon>
        <taxon>Actinomycetota</taxon>
        <taxon>Actinomycetes</taxon>
        <taxon>Micrococcales</taxon>
        <taxon>Promicromonosporaceae</taxon>
        <taxon>Cellulosimicrobium</taxon>
    </lineage>
</organism>
<dbReference type="PANTHER" id="PTHR43542:SF1">
    <property type="entry name" value="METHYLTRANSFERASE"/>
    <property type="match status" value="1"/>
</dbReference>
<dbReference type="Proteomes" id="UP000035265">
    <property type="component" value="Unassembled WGS sequence"/>
</dbReference>
<dbReference type="AlphaFoldDB" id="A0A0H2KYK4"/>
<dbReference type="GO" id="GO:0008168">
    <property type="term" value="F:methyltransferase activity"/>
    <property type="evidence" value="ECO:0007669"/>
    <property type="project" value="UniProtKB-KW"/>
</dbReference>
<keyword evidence="2 3" id="KW-0808">Transferase</keyword>
<evidence type="ECO:0000256" key="1">
    <source>
        <dbReference type="ARBA" id="ARBA00022603"/>
    </source>
</evidence>
<dbReference type="SUPFAM" id="SSF53335">
    <property type="entry name" value="S-adenosyl-L-methionine-dependent methyltransferases"/>
    <property type="match status" value="1"/>
</dbReference>
<dbReference type="CDD" id="cd02440">
    <property type="entry name" value="AdoMet_MTases"/>
    <property type="match status" value="1"/>
</dbReference>
<dbReference type="EMBL" id="JNBQ01000050">
    <property type="protein sequence ID" value="KLN33017.1"/>
    <property type="molecule type" value="Genomic_DNA"/>
</dbReference>
<evidence type="ECO:0000313" key="3">
    <source>
        <dbReference type="EMBL" id="KLN33017.1"/>
    </source>
</evidence>
<accession>A0A0H2KYK4</accession>
<dbReference type="InterPro" id="IPR004398">
    <property type="entry name" value="RNA_MeTrfase_RsmD"/>
</dbReference>
<keyword evidence="4" id="KW-1185">Reference proteome</keyword>
<dbReference type="Pfam" id="PF03602">
    <property type="entry name" value="Cons_hypoth95"/>
    <property type="match status" value="1"/>
</dbReference>
<gene>
    <name evidence="3" type="ORF">FB00_19930</name>
</gene>
<protein>
    <submittedName>
        <fullName evidence="3">Methyltransferase</fullName>
    </submittedName>
</protein>